<organism evidence="1 2">
    <name type="scientific">Cichlidogyrus casuarinus</name>
    <dbReference type="NCBI Taxonomy" id="1844966"/>
    <lineage>
        <taxon>Eukaryota</taxon>
        <taxon>Metazoa</taxon>
        <taxon>Spiralia</taxon>
        <taxon>Lophotrochozoa</taxon>
        <taxon>Platyhelminthes</taxon>
        <taxon>Monogenea</taxon>
        <taxon>Monopisthocotylea</taxon>
        <taxon>Dactylogyridea</taxon>
        <taxon>Ancyrocephalidae</taxon>
        <taxon>Cichlidogyrus</taxon>
    </lineage>
</organism>
<protein>
    <submittedName>
        <fullName evidence="1">Uncharacterized protein</fullName>
    </submittedName>
</protein>
<accession>A0ABD2QBX7</accession>
<reference evidence="1 2" key="1">
    <citation type="submission" date="2024-11" db="EMBL/GenBank/DDBJ databases">
        <title>Adaptive evolution of stress response genes in parasites aligns with host niche diversity.</title>
        <authorList>
            <person name="Hahn C."/>
            <person name="Resl P."/>
        </authorList>
    </citation>
    <scope>NUCLEOTIDE SEQUENCE [LARGE SCALE GENOMIC DNA]</scope>
    <source>
        <strain evidence="1">EGGRZ-B1_66</strain>
        <tissue evidence="1">Body</tissue>
    </source>
</reference>
<dbReference type="AlphaFoldDB" id="A0ABD2QBX7"/>
<evidence type="ECO:0000313" key="2">
    <source>
        <dbReference type="Proteomes" id="UP001626550"/>
    </source>
</evidence>
<keyword evidence="2" id="KW-1185">Reference proteome</keyword>
<sequence>MEPNIASAVGQGFSGSKALVTLAIAYMLVRDRAVKTFTTTTTTKDCCDQEKECVCNCRDGVCKCQCYEEIPKYYRRKCRPDCDSEYGYCCTHPPRPTPPLPPIPRRYRYGC</sequence>
<dbReference type="EMBL" id="JBJKFK010000486">
    <property type="protein sequence ID" value="KAL3316752.1"/>
    <property type="molecule type" value="Genomic_DNA"/>
</dbReference>
<name>A0ABD2QBX7_9PLAT</name>
<evidence type="ECO:0000313" key="1">
    <source>
        <dbReference type="EMBL" id="KAL3316752.1"/>
    </source>
</evidence>
<gene>
    <name evidence="1" type="ORF">Ciccas_004593</name>
</gene>
<dbReference type="Proteomes" id="UP001626550">
    <property type="component" value="Unassembled WGS sequence"/>
</dbReference>
<proteinExistence type="predicted"/>
<comment type="caution">
    <text evidence="1">The sequence shown here is derived from an EMBL/GenBank/DDBJ whole genome shotgun (WGS) entry which is preliminary data.</text>
</comment>